<keyword evidence="1" id="KW-0645">Protease</keyword>
<keyword evidence="2" id="KW-0479">Metal-binding</keyword>
<dbReference type="Pfam" id="PF04002">
    <property type="entry name" value="RadC"/>
    <property type="match status" value="1"/>
</dbReference>
<evidence type="ECO:0000313" key="8">
    <source>
        <dbReference type="Proteomes" id="UP000319004"/>
    </source>
</evidence>
<reference evidence="7 8" key="1">
    <citation type="submission" date="2019-03" db="EMBL/GenBank/DDBJ databases">
        <title>Deep-cultivation of Planctomycetes and their phenomic and genomic characterization uncovers novel biology.</title>
        <authorList>
            <person name="Wiegand S."/>
            <person name="Jogler M."/>
            <person name="Boedeker C."/>
            <person name="Pinto D."/>
            <person name="Vollmers J."/>
            <person name="Rivas-Marin E."/>
            <person name="Kohn T."/>
            <person name="Peeters S.H."/>
            <person name="Heuer A."/>
            <person name="Rast P."/>
            <person name="Oberbeckmann S."/>
            <person name="Bunk B."/>
            <person name="Jeske O."/>
            <person name="Meyerdierks A."/>
            <person name="Storesund J.E."/>
            <person name="Kallscheuer N."/>
            <person name="Luecker S."/>
            <person name="Lage O.M."/>
            <person name="Pohl T."/>
            <person name="Merkel B.J."/>
            <person name="Hornburger P."/>
            <person name="Mueller R.-W."/>
            <person name="Bruemmer F."/>
            <person name="Labrenz M."/>
            <person name="Spormann A.M."/>
            <person name="Op den Camp H."/>
            <person name="Overmann J."/>
            <person name="Amann R."/>
            <person name="Jetten M.S.M."/>
            <person name="Mascher T."/>
            <person name="Medema M.H."/>
            <person name="Devos D.P."/>
            <person name="Kaster A.-K."/>
            <person name="Ovreas L."/>
            <person name="Rohde M."/>
            <person name="Galperin M.Y."/>
            <person name="Jogler C."/>
        </authorList>
    </citation>
    <scope>NUCLEOTIDE SEQUENCE [LARGE SCALE GENOMIC DNA]</scope>
    <source>
        <strain evidence="7 8">Enr13</strain>
    </source>
</reference>
<dbReference type="EMBL" id="CP037423">
    <property type="protein sequence ID" value="QDV45785.1"/>
    <property type="molecule type" value="Genomic_DNA"/>
</dbReference>
<evidence type="ECO:0000256" key="1">
    <source>
        <dbReference type="ARBA" id="ARBA00022670"/>
    </source>
</evidence>
<dbReference type="AlphaFoldDB" id="A0A518HY57"/>
<gene>
    <name evidence="7" type="ORF">Enr13x_56650</name>
</gene>
<evidence type="ECO:0000256" key="3">
    <source>
        <dbReference type="ARBA" id="ARBA00022801"/>
    </source>
</evidence>
<proteinExistence type="predicted"/>
<dbReference type="PANTHER" id="PTHR30471:SF3">
    <property type="entry name" value="UPF0758 PROTEIN YEES-RELATED"/>
    <property type="match status" value="1"/>
</dbReference>
<dbReference type="RefSeq" id="WP_231743810.1">
    <property type="nucleotide sequence ID" value="NZ_CP037423.1"/>
</dbReference>
<dbReference type="GO" id="GO:0008237">
    <property type="term" value="F:metallopeptidase activity"/>
    <property type="evidence" value="ECO:0007669"/>
    <property type="project" value="UniProtKB-KW"/>
</dbReference>
<dbReference type="GO" id="GO:0046872">
    <property type="term" value="F:metal ion binding"/>
    <property type="evidence" value="ECO:0007669"/>
    <property type="project" value="UniProtKB-KW"/>
</dbReference>
<keyword evidence="4" id="KW-0862">Zinc</keyword>
<feature type="domain" description="MPN" evidence="6">
    <location>
        <begin position="141"/>
        <end position="262"/>
    </location>
</feature>
<protein>
    <recommendedName>
        <fullName evidence="6">MPN domain-containing protein</fullName>
    </recommendedName>
</protein>
<dbReference type="PROSITE" id="PS50249">
    <property type="entry name" value="MPN"/>
    <property type="match status" value="1"/>
</dbReference>
<dbReference type="PROSITE" id="PS01302">
    <property type="entry name" value="UPF0758"/>
    <property type="match status" value="1"/>
</dbReference>
<evidence type="ECO:0000256" key="5">
    <source>
        <dbReference type="ARBA" id="ARBA00023049"/>
    </source>
</evidence>
<dbReference type="KEGG" id="snep:Enr13x_56650"/>
<evidence type="ECO:0000256" key="4">
    <source>
        <dbReference type="ARBA" id="ARBA00022833"/>
    </source>
</evidence>
<dbReference type="PANTHER" id="PTHR30471">
    <property type="entry name" value="DNA REPAIR PROTEIN RADC"/>
    <property type="match status" value="1"/>
</dbReference>
<evidence type="ECO:0000313" key="7">
    <source>
        <dbReference type="EMBL" id="QDV45785.1"/>
    </source>
</evidence>
<evidence type="ECO:0000256" key="2">
    <source>
        <dbReference type="ARBA" id="ARBA00022723"/>
    </source>
</evidence>
<organism evidence="7 8">
    <name type="scientific">Stieleria neptunia</name>
    <dbReference type="NCBI Taxonomy" id="2527979"/>
    <lineage>
        <taxon>Bacteria</taxon>
        <taxon>Pseudomonadati</taxon>
        <taxon>Planctomycetota</taxon>
        <taxon>Planctomycetia</taxon>
        <taxon>Pirellulales</taxon>
        <taxon>Pirellulaceae</taxon>
        <taxon>Stieleria</taxon>
    </lineage>
</organism>
<dbReference type="Gene3D" id="3.40.140.10">
    <property type="entry name" value="Cytidine Deaminase, domain 2"/>
    <property type="match status" value="1"/>
</dbReference>
<dbReference type="InterPro" id="IPR037518">
    <property type="entry name" value="MPN"/>
</dbReference>
<dbReference type="InterPro" id="IPR020891">
    <property type="entry name" value="UPF0758_CS"/>
</dbReference>
<keyword evidence="5" id="KW-0482">Metalloprotease</keyword>
<dbReference type="InterPro" id="IPR001405">
    <property type="entry name" value="UPF0758"/>
</dbReference>
<dbReference type="CDD" id="cd08071">
    <property type="entry name" value="MPN_DUF2466"/>
    <property type="match status" value="1"/>
</dbReference>
<evidence type="ECO:0000259" key="6">
    <source>
        <dbReference type="PROSITE" id="PS50249"/>
    </source>
</evidence>
<dbReference type="InterPro" id="IPR025657">
    <property type="entry name" value="RadC_JAB"/>
</dbReference>
<keyword evidence="8" id="KW-1185">Reference proteome</keyword>
<sequence>MNDDTRKRLLKRRYRFFSDPSHAWLRVPMADIVALRLEDSITQFSYTRDSIVYLEEDNDATLFRIAYQNATGELPTITEAPPANNASRIRGYAAWNRRNVLLNVELRKQRDKQTDALPVFETRLAKIQEGSGRYETPITSTRIACDTLPALLRDYFADRCDCEEFAIVTLDTKHRPTGLVRVTRGTLDASLVHPREVFRAAIAASASAIILVHNHPSGDTTPSREDRAVTDRLTECGKMLGINVLDHIVIGGASATSIREAA</sequence>
<dbReference type="Proteomes" id="UP000319004">
    <property type="component" value="Chromosome"/>
</dbReference>
<keyword evidence="3" id="KW-0378">Hydrolase</keyword>
<accession>A0A518HY57</accession>
<name>A0A518HY57_9BACT</name>
<dbReference type="GO" id="GO:0006508">
    <property type="term" value="P:proteolysis"/>
    <property type="evidence" value="ECO:0007669"/>
    <property type="project" value="UniProtKB-KW"/>
</dbReference>